<gene>
    <name evidence="1" type="ORF">GH714_031677</name>
</gene>
<keyword evidence="2" id="KW-1185">Reference proteome</keyword>
<reference evidence="1 2" key="1">
    <citation type="journal article" date="2020" name="Mol. Plant">
        <title>The Chromosome-Based Rubber Tree Genome Provides New Insights into Spurge Genome Evolution and Rubber Biosynthesis.</title>
        <authorList>
            <person name="Liu J."/>
            <person name="Shi C."/>
            <person name="Shi C.C."/>
            <person name="Li W."/>
            <person name="Zhang Q.J."/>
            <person name="Zhang Y."/>
            <person name="Li K."/>
            <person name="Lu H.F."/>
            <person name="Shi C."/>
            <person name="Zhu S.T."/>
            <person name="Xiao Z.Y."/>
            <person name="Nan H."/>
            <person name="Yue Y."/>
            <person name="Zhu X.G."/>
            <person name="Wu Y."/>
            <person name="Hong X.N."/>
            <person name="Fan G.Y."/>
            <person name="Tong Y."/>
            <person name="Zhang D."/>
            <person name="Mao C.L."/>
            <person name="Liu Y.L."/>
            <person name="Hao S.J."/>
            <person name="Liu W.Q."/>
            <person name="Lv M.Q."/>
            <person name="Zhang H.B."/>
            <person name="Liu Y."/>
            <person name="Hu-Tang G.R."/>
            <person name="Wang J.P."/>
            <person name="Wang J.H."/>
            <person name="Sun Y.H."/>
            <person name="Ni S.B."/>
            <person name="Chen W.B."/>
            <person name="Zhang X.C."/>
            <person name="Jiao Y.N."/>
            <person name="Eichler E.E."/>
            <person name="Li G.H."/>
            <person name="Liu X."/>
            <person name="Gao L.Z."/>
        </authorList>
    </citation>
    <scope>NUCLEOTIDE SEQUENCE [LARGE SCALE GENOMIC DNA]</scope>
    <source>
        <strain evidence="2">cv. GT1</strain>
        <tissue evidence="1">Leaf</tissue>
    </source>
</reference>
<dbReference type="EMBL" id="JAAGAX010000009">
    <property type="protein sequence ID" value="KAF2304458.1"/>
    <property type="molecule type" value="Genomic_DNA"/>
</dbReference>
<dbReference type="PANTHER" id="PTHR47381">
    <property type="entry name" value="ALPHA/BETA-HYDROLASES SUPERFAMILY PROTEIN"/>
    <property type="match status" value="1"/>
</dbReference>
<comment type="caution">
    <text evidence="1">The sequence shown here is derived from an EMBL/GenBank/DDBJ whole genome shotgun (WGS) entry which is preliminary data.</text>
</comment>
<evidence type="ECO:0000313" key="2">
    <source>
        <dbReference type="Proteomes" id="UP000467840"/>
    </source>
</evidence>
<dbReference type="Proteomes" id="UP000467840">
    <property type="component" value="Chromosome 16"/>
</dbReference>
<name>A0A6A6LW11_HEVBR</name>
<dbReference type="Gene3D" id="3.40.50.1820">
    <property type="entry name" value="alpha/beta hydrolase"/>
    <property type="match status" value="2"/>
</dbReference>
<dbReference type="SUPFAM" id="SSF53474">
    <property type="entry name" value="alpha/beta-Hydrolases"/>
    <property type="match status" value="1"/>
</dbReference>
<accession>A0A6A6LW11</accession>
<protein>
    <recommendedName>
        <fullName evidence="3">AB hydrolase-1 domain-containing protein</fullName>
    </recommendedName>
</protein>
<dbReference type="AlphaFoldDB" id="A0A6A6LW11"/>
<sequence>MCSLNKPITAPVGETSFDGRRMLVSRLARLTVLAQFFLPDPSHGSHLPLTQYISPTCPPKFPPCSIAIANPPKFVSYKRGVRTISKAASKPTSDTFLEMEPHSLDAQKLRFDFLQVSVAGDPPTAMESCPKVDIKNFKELLKEENLYLITEAGEQGRLPVLILSMKGSKERRSAVVFLHSTNKCKEWLRPLLEAYASRGYVAIAIDSRYHGERASNKTTYRDVRMHAWFAAAVDTRYSVVVPIIGVQGFRWAIDNDKWQGRVDSIRPLFEEAQKDLGKREIDKEVVEKVWDRIAPGLASSFDSPYTIPAIASRPLLILNGADDPRCPLEGLQIPKSRATKAYGEAHCLDKFKLIAQPGIGHQMTPLMVKEASDWFDKFLKK</sequence>
<organism evidence="1 2">
    <name type="scientific">Hevea brasiliensis</name>
    <name type="common">Para rubber tree</name>
    <name type="synonym">Siphonia brasiliensis</name>
    <dbReference type="NCBI Taxonomy" id="3981"/>
    <lineage>
        <taxon>Eukaryota</taxon>
        <taxon>Viridiplantae</taxon>
        <taxon>Streptophyta</taxon>
        <taxon>Embryophyta</taxon>
        <taxon>Tracheophyta</taxon>
        <taxon>Spermatophyta</taxon>
        <taxon>Magnoliopsida</taxon>
        <taxon>eudicotyledons</taxon>
        <taxon>Gunneridae</taxon>
        <taxon>Pentapetalae</taxon>
        <taxon>rosids</taxon>
        <taxon>fabids</taxon>
        <taxon>Malpighiales</taxon>
        <taxon>Euphorbiaceae</taxon>
        <taxon>Crotonoideae</taxon>
        <taxon>Micrandreae</taxon>
        <taxon>Hevea</taxon>
    </lineage>
</organism>
<evidence type="ECO:0008006" key="3">
    <source>
        <dbReference type="Google" id="ProtNLM"/>
    </source>
</evidence>
<dbReference type="InterPro" id="IPR029058">
    <property type="entry name" value="AB_hydrolase_fold"/>
</dbReference>
<dbReference type="PANTHER" id="PTHR47381:SF3">
    <property type="entry name" value="ALPHA_BETA-HYDROLASES SUPERFAMILY PROTEIN"/>
    <property type="match status" value="1"/>
</dbReference>
<evidence type="ECO:0000313" key="1">
    <source>
        <dbReference type="EMBL" id="KAF2304458.1"/>
    </source>
</evidence>
<proteinExistence type="predicted"/>